<dbReference type="Pfam" id="PF00356">
    <property type="entry name" value="LacI"/>
    <property type="match status" value="1"/>
</dbReference>
<reference evidence="5 6" key="1">
    <citation type="submission" date="2019-04" db="EMBL/GenBank/DDBJ databases">
        <title>Bacillus sediminilitoris sp. nov., isolated from a tidal flat sediment on the East China Sea.</title>
        <authorList>
            <person name="Wei Y."/>
            <person name="Mao H."/>
            <person name="Fang J."/>
        </authorList>
    </citation>
    <scope>NUCLEOTIDE SEQUENCE [LARGE SCALE GENOMIC DNA]</scope>
    <source>
        <strain evidence="5 6">DSL-17</strain>
    </source>
</reference>
<evidence type="ECO:0000256" key="4">
    <source>
        <dbReference type="ARBA" id="ARBA00023163"/>
    </source>
</evidence>
<dbReference type="OrthoDB" id="9770625at2"/>
<keyword evidence="2" id="KW-0805">Transcription regulation</keyword>
<dbReference type="InterPro" id="IPR028082">
    <property type="entry name" value="Peripla_BP_I"/>
</dbReference>
<dbReference type="Pfam" id="PF13416">
    <property type="entry name" value="SBP_bac_8"/>
    <property type="match status" value="1"/>
</dbReference>
<evidence type="ECO:0000256" key="3">
    <source>
        <dbReference type="ARBA" id="ARBA00023125"/>
    </source>
</evidence>
<dbReference type="SUPFAM" id="SSF47413">
    <property type="entry name" value="lambda repressor-like DNA-binding domains"/>
    <property type="match status" value="1"/>
</dbReference>
<keyword evidence="6" id="KW-1185">Reference proteome</keyword>
<dbReference type="PANTHER" id="PTHR30146">
    <property type="entry name" value="LACI-RELATED TRANSCRIPTIONAL REPRESSOR"/>
    <property type="match status" value="1"/>
</dbReference>
<gene>
    <name evidence="5" type="ORF">E6W99_21690</name>
</gene>
<dbReference type="GO" id="GO:0003700">
    <property type="term" value="F:DNA-binding transcription factor activity"/>
    <property type="evidence" value="ECO:0007669"/>
    <property type="project" value="TreeGrafter"/>
</dbReference>
<dbReference type="InterPro" id="IPR000843">
    <property type="entry name" value="HTH_LacI"/>
</dbReference>
<accession>A0A4S4BN71</accession>
<keyword evidence="3" id="KW-0238">DNA-binding</keyword>
<dbReference type="InterPro" id="IPR010982">
    <property type="entry name" value="Lambda_DNA-bd_dom_sf"/>
</dbReference>
<dbReference type="SUPFAM" id="SSF53850">
    <property type="entry name" value="Periplasmic binding protein-like II"/>
    <property type="match status" value="1"/>
</dbReference>
<dbReference type="EMBL" id="SSNT01000021">
    <property type="protein sequence ID" value="THF76300.1"/>
    <property type="molecule type" value="Genomic_DNA"/>
</dbReference>
<dbReference type="SUPFAM" id="SSF53822">
    <property type="entry name" value="Periplasmic binding protein-like I"/>
    <property type="match status" value="1"/>
</dbReference>
<name>A0A4S4BN71_9BACI</name>
<proteinExistence type="predicted"/>
<dbReference type="Proteomes" id="UP000310334">
    <property type="component" value="Unassembled WGS sequence"/>
</dbReference>
<keyword evidence="1" id="KW-0678">Repressor</keyword>
<dbReference type="GO" id="GO:0000976">
    <property type="term" value="F:transcription cis-regulatory region binding"/>
    <property type="evidence" value="ECO:0007669"/>
    <property type="project" value="TreeGrafter"/>
</dbReference>
<comment type="caution">
    <text evidence="5">The sequence shown here is derived from an EMBL/GenBank/DDBJ whole genome shotgun (WGS) entry which is preliminary data.</text>
</comment>
<dbReference type="CDD" id="cd01392">
    <property type="entry name" value="HTH_LacI"/>
    <property type="match status" value="1"/>
</dbReference>
<organism evidence="5 6">
    <name type="scientific">Metabacillus sediminilitoris</name>
    <dbReference type="NCBI Taxonomy" id="2567941"/>
    <lineage>
        <taxon>Bacteria</taxon>
        <taxon>Bacillati</taxon>
        <taxon>Bacillota</taxon>
        <taxon>Bacilli</taxon>
        <taxon>Bacillales</taxon>
        <taxon>Bacillaceae</taxon>
        <taxon>Metabacillus</taxon>
    </lineage>
</organism>
<dbReference type="InterPro" id="IPR006059">
    <property type="entry name" value="SBP"/>
</dbReference>
<dbReference type="Gene3D" id="3.40.190.10">
    <property type="entry name" value="Periplasmic binding protein-like II"/>
    <property type="match status" value="2"/>
</dbReference>
<protein>
    <submittedName>
        <fullName evidence="5">Extracellular solute-binding protein</fullName>
    </submittedName>
</protein>
<dbReference type="PROSITE" id="PS50932">
    <property type="entry name" value="HTH_LACI_2"/>
    <property type="match status" value="1"/>
</dbReference>
<evidence type="ECO:0000313" key="5">
    <source>
        <dbReference type="EMBL" id="THF76300.1"/>
    </source>
</evidence>
<sequence length="737" mass="84124">MKDSLLRSLGVEKMVTILDIAKAAGVSHGTVSNVLNGKGNVSSKKMELVLKAAEELGYNLNKNAKVLRSGDSQTIIIILPTLALDEFATFYESALKEATARDYQVKLFCTYDNPIKELEVIKEIIKERPSGIMAVSSLEDANEYYQQLSINKSDIIFINRRPLNALEFISFDFKKAGMDMANYMNLFDGKIIGVFTDETKHSNESDFISSFLNQINNKNIVISQSNMAHEYENAFNMIQSTSFDFIITTNVSKAVMLLKAYHYGSSKPLPKIIAMAPFKNTYSNEILYYFQDYGYMGVSLVKKIILNIHLKDKSHSKIYDNIGFLEKHLSYNKYESQINILTIESPTTKALMKVIPHFEKNTNIRVNLDIKKNSDIFEIIRDDEKWKSYDIIRLDVVGLSWYGQKIYKNLQGLNKNLDHVLDNLPYFLKDYYANINDVTYALPFDVSIQMLFYRKDIFENEIVKRKYFEKTKSELKIPKNFTAYNEILKFFNESDFDSIKDVNGASMITGNSGTIATEYLLRYYSLKGVLLNDSEIKLDVDIAKNAMELIYENYRNSKVIESNWWGEEVKAFVDGKTAMVIGFMNHLSVVSQSNIKDSIGIANVPGDTPLLGGGILGITKPTDKLNESIEFLNWLNSNEISEQITLLGGNSASYFLSNSSVVQTMYPWLNKAKKTIMNGKRENTFENGQSIDLKQAEEVIGKYILQLLKEEQPDYDQYVAKINEELEAKQEELITQY</sequence>
<evidence type="ECO:0000256" key="1">
    <source>
        <dbReference type="ARBA" id="ARBA00022491"/>
    </source>
</evidence>
<dbReference type="AlphaFoldDB" id="A0A4S4BN71"/>
<dbReference type="PROSITE" id="PS00356">
    <property type="entry name" value="HTH_LACI_1"/>
    <property type="match status" value="1"/>
</dbReference>
<dbReference type="Gene3D" id="1.10.260.40">
    <property type="entry name" value="lambda repressor-like DNA-binding domains"/>
    <property type="match status" value="1"/>
</dbReference>
<keyword evidence="4" id="KW-0804">Transcription</keyword>
<dbReference type="Gene3D" id="3.40.50.2300">
    <property type="match status" value="1"/>
</dbReference>
<dbReference type="PANTHER" id="PTHR30146:SF148">
    <property type="entry name" value="HTH-TYPE TRANSCRIPTIONAL REPRESSOR PURR-RELATED"/>
    <property type="match status" value="1"/>
</dbReference>
<evidence type="ECO:0000313" key="6">
    <source>
        <dbReference type="Proteomes" id="UP000310334"/>
    </source>
</evidence>
<dbReference type="SMART" id="SM00354">
    <property type="entry name" value="HTH_LACI"/>
    <property type="match status" value="1"/>
</dbReference>
<evidence type="ECO:0000256" key="2">
    <source>
        <dbReference type="ARBA" id="ARBA00023015"/>
    </source>
</evidence>